<dbReference type="InterPro" id="IPR016047">
    <property type="entry name" value="M23ase_b-sheet_dom"/>
</dbReference>
<feature type="coiled-coil region" evidence="2">
    <location>
        <begin position="145"/>
        <end position="221"/>
    </location>
</feature>
<dbReference type="EMBL" id="DYXE01000041">
    <property type="protein sequence ID" value="HJH49439.1"/>
    <property type="molecule type" value="Genomic_DNA"/>
</dbReference>
<evidence type="ECO:0000313" key="8">
    <source>
        <dbReference type="Proteomes" id="UP000813420"/>
    </source>
</evidence>
<feature type="coiled-coil region" evidence="2">
    <location>
        <begin position="22"/>
        <end position="102"/>
    </location>
</feature>
<dbReference type="PANTHER" id="PTHR21666:SF270">
    <property type="entry name" value="MUREIN HYDROLASE ACTIVATOR ENVC"/>
    <property type="match status" value="1"/>
</dbReference>
<dbReference type="Gene3D" id="6.10.250.3150">
    <property type="match status" value="1"/>
</dbReference>
<dbReference type="Proteomes" id="UP000813420">
    <property type="component" value="Unassembled WGS sequence"/>
</dbReference>
<evidence type="ECO:0000256" key="4">
    <source>
        <dbReference type="SAM" id="SignalP"/>
    </source>
</evidence>
<feature type="domain" description="Peptidoglycan hydrolase PcsB coiled-coil" evidence="6">
    <location>
        <begin position="93"/>
        <end position="157"/>
    </location>
</feature>
<dbReference type="InterPro" id="IPR050570">
    <property type="entry name" value="Cell_wall_metabolism_enzyme"/>
</dbReference>
<feature type="signal peptide" evidence="4">
    <location>
        <begin position="1"/>
        <end position="26"/>
    </location>
</feature>
<reference evidence="7" key="1">
    <citation type="journal article" date="2021" name="PeerJ">
        <title>Extensive microbial diversity within the chicken gut microbiome revealed by metagenomics and culture.</title>
        <authorList>
            <person name="Gilroy R."/>
            <person name="Ravi A."/>
            <person name="Getino M."/>
            <person name="Pursley I."/>
            <person name="Horton D.L."/>
            <person name="Alikhan N.F."/>
            <person name="Baker D."/>
            <person name="Gharbi K."/>
            <person name="Hall N."/>
            <person name="Watson M."/>
            <person name="Adriaenssens E.M."/>
            <person name="Foster-Nyarko E."/>
            <person name="Jarju S."/>
            <person name="Secka A."/>
            <person name="Antonio M."/>
            <person name="Oren A."/>
            <person name="Chaudhuri R.R."/>
            <person name="La Ragione R."/>
            <person name="Hildebrand F."/>
            <person name="Pallen M.J."/>
        </authorList>
    </citation>
    <scope>NUCLEOTIDE SEQUENCE</scope>
    <source>
        <strain evidence="7">USAMLcec4-12693</strain>
    </source>
</reference>
<evidence type="ECO:0000256" key="2">
    <source>
        <dbReference type="SAM" id="Coils"/>
    </source>
</evidence>
<evidence type="ECO:0000259" key="5">
    <source>
        <dbReference type="Pfam" id="PF01551"/>
    </source>
</evidence>
<dbReference type="InterPro" id="IPR057309">
    <property type="entry name" value="PcsB_CC"/>
</dbReference>
<evidence type="ECO:0000256" key="1">
    <source>
        <dbReference type="ARBA" id="ARBA00022729"/>
    </source>
</evidence>
<proteinExistence type="predicted"/>
<dbReference type="AlphaFoldDB" id="A0A9D2VX10"/>
<reference evidence="7" key="2">
    <citation type="submission" date="2021-09" db="EMBL/GenBank/DDBJ databases">
        <authorList>
            <person name="Gilroy R."/>
        </authorList>
    </citation>
    <scope>NUCLEOTIDE SEQUENCE</scope>
    <source>
        <strain evidence="7">USAMLcec4-12693</strain>
    </source>
</reference>
<dbReference type="RefSeq" id="WP_270644220.1">
    <property type="nucleotide sequence ID" value="NZ_CAKNNN010000023.1"/>
</dbReference>
<accession>A0A9D2VX10</accession>
<evidence type="ECO:0000259" key="6">
    <source>
        <dbReference type="Pfam" id="PF24568"/>
    </source>
</evidence>
<feature type="region of interest" description="Disordered" evidence="3">
    <location>
        <begin position="345"/>
        <end position="370"/>
    </location>
</feature>
<gene>
    <name evidence="7" type="ORF">K8V39_04165</name>
</gene>
<evidence type="ECO:0000313" key="7">
    <source>
        <dbReference type="EMBL" id="HJH49439.1"/>
    </source>
</evidence>
<dbReference type="PANTHER" id="PTHR21666">
    <property type="entry name" value="PEPTIDASE-RELATED"/>
    <property type="match status" value="1"/>
</dbReference>
<dbReference type="Pfam" id="PF24568">
    <property type="entry name" value="CC_PcsB"/>
    <property type="match status" value="1"/>
</dbReference>
<comment type="caution">
    <text evidence="7">The sequence shown here is derived from an EMBL/GenBank/DDBJ whole genome shotgun (WGS) entry which is preliminary data.</text>
</comment>
<organism evidence="7 8">
    <name type="scientific">Merdimonas faecis</name>
    <dbReference type="NCBI Taxonomy" id="1653435"/>
    <lineage>
        <taxon>Bacteria</taxon>
        <taxon>Bacillati</taxon>
        <taxon>Bacillota</taxon>
        <taxon>Clostridia</taxon>
        <taxon>Lachnospirales</taxon>
        <taxon>Lachnospiraceae</taxon>
        <taxon>Merdimonas</taxon>
    </lineage>
</organism>
<keyword evidence="1 4" id="KW-0732">Signal</keyword>
<dbReference type="InterPro" id="IPR011055">
    <property type="entry name" value="Dup_hybrid_motif"/>
</dbReference>
<dbReference type="Gene3D" id="2.70.70.10">
    <property type="entry name" value="Glucose Permease (Domain IIA)"/>
    <property type="match status" value="1"/>
</dbReference>
<feature type="domain" description="M23ase beta-sheet core" evidence="5">
    <location>
        <begin position="272"/>
        <end position="366"/>
    </location>
</feature>
<keyword evidence="2" id="KW-0175">Coiled coil</keyword>
<evidence type="ECO:0000256" key="3">
    <source>
        <dbReference type="SAM" id="MobiDB-lite"/>
    </source>
</evidence>
<dbReference type="CDD" id="cd12797">
    <property type="entry name" value="M23_peptidase"/>
    <property type="match status" value="1"/>
</dbReference>
<name>A0A9D2VX10_9FIRM</name>
<protein>
    <submittedName>
        <fullName evidence="7">Peptidoglycan DD-metalloendopeptidase family protein</fullName>
    </submittedName>
</protein>
<dbReference type="SUPFAM" id="SSF51261">
    <property type="entry name" value="Duplicated hybrid motif"/>
    <property type="match status" value="1"/>
</dbReference>
<dbReference type="GO" id="GO:0004222">
    <property type="term" value="F:metalloendopeptidase activity"/>
    <property type="evidence" value="ECO:0007669"/>
    <property type="project" value="TreeGrafter"/>
</dbReference>
<dbReference type="Pfam" id="PF01551">
    <property type="entry name" value="Peptidase_M23"/>
    <property type="match status" value="1"/>
</dbReference>
<sequence>MIRTKRIMSLALTCTMCLGLGIQADASELNETREKASQLQNQKKAAEDEKASLAAQLESIAADMEEIQKNIEAKEEELTAKEEELVQAKVEENNQYEDMKKRIKYMYENGNVQFIEILLESQTIADFLNKAEYISTISEYDRDMLDEFQAVVEDVEQQEAEIQKEYDEMGDMQDELISKQEEVSTLVSEKEAQISELDSQLGDTNAKLAELEEAAAAAQRKQSESSSGYVPNGGGGSVITGNGTFTHPCPGYTYISSYFGYREQPIPGASTNHKGMDFAAGTGTPIYAAASGTVVFAAYSGNAGNMITINHGNGLTTTYMHCNQIFVSSGQSVGKGQNIATVGSTGNSSGPHLHFQVEQGGVPVNPQNYF</sequence>
<feature type="chain" id="PRO_5039477409" evidence="4">
    <location>
        <begin position="27"/>
        <end position="370"/>
    </location>
</feature>